<proteinExistence type="predicted"/>
<evidence type="ECO:0000313" key="1">
    <source>
        <dbReference type="EMBL" id="MBR7826361.1"/>
    </source>
</evidence>
<sequence length="57" mass="5802">MNAYSVPLGQVTGCGGRKPVARDADGDPRLSVAIAADDSGYRDISVLENPPAENGAS</sequence>
<protein>
    <submittedName>
        <fullName evidence="1">Uncharacterized protein</fullName>
    </submittedName>
</protein>
<accession>A0A941IK43</accession>
<name>A0A941IK43_9ACTN</name>
<evidence type="ECO:0000313" key="2">
    <source>
        <dbReference type="Proteomes" id="UP000676325"/>
    </source>
</evidence>
<dbReference type="Proteomes" id="UP000676325">
    <property type="component" value="Unassembled WGS sequence"/>
</dbReference>
<keyword evidence="2" id="KW-1185">Reference proteome</keyword>
<organism evidence="1 2">
    <name type="scientific">Actinospica acidithermotolerans</name>
    <dbReference type="NCBI Taxonomy" id="2828514"/>
    <lineage>
        <taxon>Bacteria</taxon>
        <taxon>Bacillati</taxon>
        <taxon>Actinomycetota</taxon>
        <taxon>Actinomycetes</taxon>
        <taxon>Catenulisporales</taxon>
        <taxon>Actinospicaceae</taxon>
        <taxon>Actinospica</taxon>
    </lineage>
</organism>
<dbReference type="AlphaFoldDB" id="A0A941IK43"/>
<gene>
    <name evidence="1" type="ORF">KDK95_08615</name>
</gene>
<dbReference type="RefSeq" id="WP_212517510.1">
    <property type="nucleotide sequence ID" value="NZ_JAGSOH010000016.1"/>
</dbReference>
<reference evidence="1" key="1">
    <citation type="submission" date="2021-04" db="EMBL/GenBank/DDBJ databases">
        <title>Genome based classification of Actinospica acidithermotolerans sp. nov., an actinobacterium isolated from an Indonesian hot spring.</title>
        <authorList>
            <person name="Kusuma A.B."/>
            <person name="Putra K.E."/>
            <person name="Nafisah S."/>
            <person name="Loh J."/>
            <person name="Nouioui I."/>
            <person name="Goodfellow M."/>
        </authorList>
    </citation>
    <scope>NUCLEOTIDE SEQUENCE</scope>
    <source>
        <strain evidence="1">MGRD01-02</strain>
    </source>
</reference>
<dbReference type="EMBL" id="JAGSOH010000016">
    <property type="protein sequence ID" value="MBR7826361.1"/>
    <property type="molecule type" value="Genomic_DNA"/>
</dbReference>
<comment type="caution">
    <text evidence="1">The sequence shown here is derived from an EMBL/GenBank/DDBJ whole genome shotgun (WGS) entry which is preliminary data.</text>
</comment>